<organism evidence="10 11">
    <name type="scientific">Paenibacillus sambharensis</name>
    <dbReference type="NCBI Taxonomy" id="1803190"/>
    <lineage>
        <taxon>Bacteria</taxon>
        <taxon>Bacillati</taxon>
        <taxon>Bacillota</taxon>
        <taxon>Bacilli</taxon>
        <taxon>Bacillales</taxon>
        <taxon>Paenibacillaceae</taxon>
        <taxon>Paenibacillus</taxon>
    </lineage>
</organism>
<comment type="cofactor">
    <cofactor evidence="1">
        <name>Zn(2+)</name>
        <dbReference type="ChEBI" id="CHEBI:29105"/>
    </cofactor>
</comment>
<dbReference type="PANTHER" id="PTHR21445">
    <property type="entry name" value="ENDONUCLEASE IV ENDODEOXYRIBONUCLEASE IV"/>
    <property type="match status" value="1"/>
</dbReference>
<evidence type="ECO:0000313" key="10">
    <source>
        <dbReference type="EMBL" id="PZD93745.1"/>
    </source>
</evidence>
<reference evidence="10 11" key="1">
    <citation type="submission" date="2018-06" db="EMBL/GenBank/DDBJ databases">
        <title>Paenibacillus imtechensis sp. nov.</title>
        <authorList>
            <person name="Pinnaka A.K."/>
            <person name="Singh H."/>
            <person name="Kaur M."/>
        </authorList>
    </citation>
    <scope>NUCLEOTIDE SEQUENCE [LARGE SCALE GENOMIC DNA]</scope>
    <source>
        <strain evidence="10 11">SMB1</strain>
    </source>
</reference>
<dbReference type="Proteomes" id="UP000249522">
    <property type="component" value="Unassembled WGS sequence"/>
</dbReference>
<dbReference type="PANTHER" id="PTHR21445:SF0">
    <property type="entry name" value="APURINIC-APYRIMIDINIC ENDONUCLEASE"/>
    <property type="match status" value="1"/>
</dbReference>
<comment type="caution">
    <text evidence="10">The sequence shown here is derived from an EMBL/GenBank/DDBJ whole genome shotgun (WGS) entry which is preliminary data.</text>
</comment>
<sequence>MRIGSHVSIKRGFKGAAEEARGLGGLAYQYFPKNPRSLGVKELDRREAERCASYCREHGMASIAHSPYPVNLAFAPESDHAERTAISLLNDLEIAEACGSLGTVVHFGIYKGPDILEGYRHIIASLDRVLKEWTGSAKILVENQAGDHAPMGTTFDELVQIRSLSRYPEKIGFCLDTCHLFASGVWDRANGESWMDKARELEYFDHLAAIHLNDSMYESGSRRDRHAAIGQGMIGEDNLRWLLAQPEIRSVPLILETPEPEGYPHRKQLLTVANLLGLD</sequence>
<dbReference type="Pfam" id="PF01261">
    <property type="entry name" value="AP_endonuc_2"/>
    <property type="match status" value="1"/>
</dbReference>
<dbReference type="GO" id="GO:0008270">
    <property type="term" value="F:zinc ion binding"/>
    <property type="evidence" value="ECO:0007669"/>
    <property type="project" value="InterPro"/>
</dbReference>
<dbReference type="InterPro" id="IPR018246">
    <property type="entry name" value="AP_endonuc_F2_Zn_BS"/>
</dbReference>
<keyword evidence="4" id="KW-0479">Metal-binding</keyword>
<dbReference type="GO" id="GO:0006284">
    <property type="term" value="P:base-excision repair"/>
    <property type="evidence" value="ECO:0007669"/>
    <property type="project" value="TreeGrafter"/>
</dbReference>
<dbReference type="InterPro" id="IPR036237">
    <property type="entry name" value="Xyl_isomerase-like_sf"/>
</dbReference>
<evidence type="ECO:0000313" key="11">
    <source>
        <dbReference type="Proteomes" id="UP000249522"/>
    </source>
</evidence>
<dbReference type="GO" id="GO:0008081">
    <property type="term" value="F:phosphoric diester hydrolase activity"/>
    <property type="evidence" value="ECO:0007669"/>
    <property type="project" value="TreeGrafter"/>
</dbReference>
<evidence type="ECO:0000256" key="2">
    <source>
        <dbReference type="ARBA" id="ARBA00005340"/>
    </source>
</evidence>
<keyword evidence="7" id="KW-0862">Zinc</keyword>
<dbReference type="Gene3D" id="3.20.20.150">
    <property type="entry name" value="Divalent-metal-dependent TIM barrel enzymes"/>
    <property type="match status" value="1"/>
</dbReference>
<dbReference type="SUPFAM" id="SSF51658">
    <property type="entry name" value="Xylose isomerase-like"/>
    <property type="match status" value="1"/>
</dbReference>
<evidence type="ECO:0000256" key="7">
    <source>
        <dbReference type="ARBA" id="ARBA00022833"/>
    </source>
</evidence>
<keyword evidence="6" id="KW-0378">Hydrolase</keyword>
<gene>
    <name evidence="10" type="ORF">DNH61_23920</name>
</gene>
<dbReference type="SMART" id="SM00518">
    <property type="entry name" value="AP2Ec"/>
    <property type="match status" value="1"/>
</dbReference>
<feature type="domain" description="Xylose isomerase-like TIM barrel" evidence="9">
    <location>
        <begin position="19"/>
        <end position="263"/>
    </location>
</feature>
<evidence type="ECO:0000256" key="6">
    <source>
        <dbReference type="ARBA" id="ARBA00022801"/>
    </source>
</evidence>
<dbReference type="EMBL" id="QKRB01000057">
    <property type="protein sequence ID" value="PZD93745.1"/>
    <property type="molecule type" value="Genomic_DNA"/>
</dbReference>
<proteinExistence type="inferred from homology"/>
<evidence type="ECO:0000259" key="9">
    <source>
        <dbReference type="Pfam" id="PF01261"/>
    </source>
</evidence>
<dbReference type="NCBIfam" id="TIGR00587">
    <property type="entry name" value="nfo"/>
    <property type="match status" value="1"/>
</dbReference>
<dbReference type="InterPro" id="IPR001719">
    <property type="entry name" value="AP_endonuc_2"/>
</dbReference>
<dbReference type="PROSITE" id="PS00730">
    <property type="entry name" value="AP_NUCLEASE_F2_2"/>
    <property type="match status" value="1"/>
</dbReference>
<dbReference type="GO" id="GO:0003677">
    <property type="term" value="F:DNA binding"/>
    <property type="evidence" value="ECO:0007669"/>
    <property type="project" value="InterPro"/>
</dbReference>
<keyword evidence="8" id="KW-0234">DNA repair</keyword>
<dbReference type="PROSITE" id="PS51432">
    <property type="entry name" value="AP_NUCLEASE_F2_4"/>
    <property type="match status" value="1"/>
</dbReference>
<keyword evidence="11" id="KW-1185">Reference proteome</keyword>
<name>A0A2W1LFB7_9BACL</name>
<accession>A0A2W1LFB7</accession>
<dbReference type="OrthoDB" id="9805666at2"/>
<protein>
    <submittedName>
        <fullName evidence="10">Endonuclease IV</fullName>
    </submittedName>
</protein>
<keyword evidence="10" id="KW-0255">Endonuclease</keyword>
<evidence type="ECO:0000256" key="8">
    <source>
        <dbReference type="ARBA" id="ARBA00023204"/>
    </source>
</evidence>
<evidence type="ECO:0000256" key="4">
    <source>
        <dbReference type="ARBA" id="ARBA00022723"/>
    </source>
</evidence>
<evidence type="ECO:0000256" key="5">
    <source>
        <dbReference type="ARBA" id="ARBA00022763"/>
    </source>
</evidence>
<dbReference type="AlphaFoldDB" id="A0A2W1LFB7"/>
<keyword evidence="3" id="KW-0540">Nuclease</keyword>
<comment type="similarity">
    <text evidence="2">Belongs to the AP endonuclease 2 family.</text>
</comment>
<dbReference type="CDD" id="cd00019">
    <property type="entry name" value="AP2Ec"/>
    <property type="match status" value="1"/>
</dbReference>
<evidence type="ECO:0000256" key="1">
    <source>
        <dbReference type="ARBA" id="ARBA00001947"/>
    </source>
</evidence>
<evidence type="ECO:0000256" key="3">
    <source>
        <dbReference type="ARBA" id="ARBA00022722"/>
    </source>
</evidence>
<dbReference type="PROSITE" id="PS00731">
    <property type="entry name" value="AP_NUCLEASE_F2_3"/>
    <property type="match status" value="1"/>
</dbReference>
<dbReference type="GO" id="GO:0003906">
    <property type="term" value="F:DNA-(apurinic or apyrimidinic site) endonuclease activity"/>
    <property type="evidence" value="ECO:0007669"/>
    <property type="project" value="TreeGrafter"/>
</dbReference>
<dbReference type="InterPro" id="IPR013022">
    <property type="entry name" value="Xyl_isomerase-like_TIM-brl"/>
</dbReference>
<keyword evidence="5" id="KW-0227">DNA damage</keyword>